<dbReference type="InterPro" id="IPR051582">
    <property type="entry name" value="LRR_extensin-like_regulator"/>
</dbReference>
<evidence type="ECO:0000313" key="12">
    <source>
        <dbReference type="Proteomes" id="UP001054889"/>
    </source>
</evidence>
<accession>A0AAV5E602</accession>
<evidence type="ECO:0000256" key="3">
    <source>
        <dbReference type="ARBA" id="ARBA00022525"/>
    </source>
</evidence>
<evidence type="ECO:0000256" key="4">
    <source>
        <dbReference type="ARBA" id="ARBA00022729"/>
    </source>
</evidence>
<comment type="caution">
    <text evidence="11">The sequence shown here is derived from an EMBL/GenBank/DDBJ whole genome shotgun (WGS) entry which is preliminary data.</text>
</comment>
<feature type="compositionally biased region" description="Pro residues" evidence="9">
    <location>
        <begin position="254"/>
        <end position="271"/>
    </location>
</feature>
<feature type="compositionally biased region" description="Low complexity" evidence="9">
    <location>
        <begin position="303"/>
        <end position="332"/>
    </location>
</feature>
<feature type="compositionally biased region" description="Basic residues" evidence="9">
    <location>
        <begin position="334"/>
        <end position="383"/>
    </location>
</feature>
<feature type="chain" id="PRO_5044000067" description="Cell wall hydroxyproline-rich glycoprotein" evidence="10">
    <location>
        <begin position="26"/>
        <end position="440"/>
    </location>
</feature>
<dbReference type="InterPro" id="IPR001611">
    <property type="entry name" value="Leu-rich_rpt"/>
</dbReference>
<feature type="region of interest" description="Disordered" evidence="9">
    <location>
        <begin position="223"/>
        <end position="273"/>
    </location>
</feature>
<feature type="region of interest" description="Disordered" evidence="9">
    <location>
        <begin position="421"/>
        <end position="440"/>
    </location>
</feature>
<evidence type="ECO:0000256" key="1">
    <source>
        <dbReference type="ARBA" id="ARBA00004191"/>
    </source>
</evidence>
<feature type="compositionally biased region" description="Low complexity" evidence="9">
    <location>
        <begin position="223"/>
        <end position="242"/>
    </location>
</feature>
<keyword evidence="7" id="KW-0379">Hydroxylation</keyword>
<dbReference type="AlphaFoldDB" id="A0AAV5E602"/>
<dbReference type="PANTHER" id="PTHR32093">
    <property type="entry name" value="LEUCINE-RICH REPEAT EXTENSIN-LIKE PROTEIN 3-RELATED"/>
    <property type="match status" value="1"/>
</dbReference>
<keyword evidence="2" id="KW-0134">Cell wall</keyword>
<organism evidence="11 12">
    <name type="scientific">Eleusine coracana subsp. coracana</name>
    <dbReference type="NCBI Taxonomy" id="191504"/>
    <lineage>
        <taxon>Eukaryota</taxon>
        <taxon>Viridiplantae</taxon>
        <taxon>Streptophyta</taxon>
        <taxon>Embryophyta</taxon>
        <taxon>Tracheophyta</taxon>
        <taxon>Spermatophyta</taxon>
        <taxon>Magnoliopsida</taxon>
        <taxon>Liliopsida</taxon>
        <taxon>Poales</taxon>
        <taxon>Poaceae</taxon>
        <taxon>PACMAD clade</taxon>
        <taxon>Chloridoideae</taxon>
        <taxon>Cynodonteae</taxon>
        <taxon>Eleusininae</taxon>
        <taxon>Eleusine</taxon>
    </lineage>
</organism>
<feature type="compositionally biased region" description="Pro residues" evidence="9">
    <location>
        <begin position="387"/>
        <end position="401"/>
    </location>
</feature>
<dbReference type="SUPFAM" id="SSF52058">
    <property type="entry name" value="L domain-like"/>
    <property type="match status" value="1"/>
</dbReference>
<keyword evidence="3" id="KW-0964">Secreted</keyword>
<dbReference type="Gene3D" id="3.80.10.10">
    <property type="entry name" value="Ribonuclease Inhibitor"/>
    <property type="match status" value="1"/>
</dbReference>
<dbReference type="InterPro" id="IPR032675">
    <property type="entry name" value="LRR_dom_sf"/>
</dbReference>
<evidence type="ECO:0000256" key="5">
    <source>
        <dbReference type="ARBA" id="ARBA00022737"/>
    </source>
</evidence>
<evidence type="ECO:0000256" key="10">
    <source>
        <dbReference type="SAM" id="SignalP"/>
    </source>
</evidence>
<dbReference type="PRINTS" id="PR01217">
    <property type="entry name" value="PRICHEXTENSN"/>
</dbReference>
<feature type="compositionally biased region" description="Pro residues" evidence="9">
    <location>
        <begin position="430"/>
        <end position="440"/>
    </location>
</feature>
<evidence type="ECO:0000256" key="6">
    <source>
        <dbReference type="ARBA" id="ARBA00023180"/>
    </source>
</evidence>
<dbReference type="EMBL" id="BQKI01000073">
    <property type="protein sequence ID" value="GJN18519.1"/>
    <property type="molecule type" value="Genomic_DNA"/>
</dbReference>
<dbReference type="FunFam" id="3.80.10.10:FF:000224">
    <property type="entry name" value="Leucine-rich repeat extensin-like protein 1"/>
    <property type="match status" value="1"/>
</dbReference>
<comment type="subcellular location">
    <subcellularLocation>
        <location evidence="1">Secreted</location>
        <location evidence="1">Cell wall</location>
    </subcellularLocation>
</comment>
<dbReference type="Proteomes" id="UP001054889">
    <property type="component" value="Unassembled WGS sequence"/>
</dbReference>
<reference evidence="11" key="2">
    <citation type="submission" date="2021-12" db="EMBL/GenBank/DDBJ databases">
        <title>Resequencing data analysis of finger millet.</title>
        <authorList>
            <person name="Hatakeyama M."/>
            <person name="Aluri S."/>
            <person name="Balachadran M.T."/>
            <person name="Sivarajan S.R."/>
            <person name="Poveda L."/>
            <person name="Shimizu-Inatsugi R."/>
            <person name="Schlapbach R."/>
            <person name="Sreeman S.M."/>
            <person name="Shimizu K.K."/>
        </authorList>
    </citation>
    <scope>NUCLEOTIDE SEQUENCE</scope>
</reference>
<reference evidence="11" key="1">
    <citation type="journal article" date="2018" name="DNA Res.">
        <title>Multiple hybrid de novo genome assembly of finger millet, an orphan allotetraploid crop.</title>
        <authorList>
            <person name="Hatakeyama M."/>
            <person name="Aluri S."/>
            <person name="Balachadran M.T."/>
            <person name="Sivarajan S.R."/>
            <person name="Patrignani A."/>
            <person name="Gruter S."/>
            <person name="Poveda L."/>
            <person name="Shimizu-Inatsugi R."/>
            <person name="Baeten J."/>
            <person name="Francoijs K.J."/>
            <person name="Nataraja K.N."/>
            <person name="Reddy Y.A.N."/>
            <person name="Phadnis S."/>
            <person name="Ravikumar R.L."/>
            <person name="Schlapbach R."/>
            <person name="Sreeman S.M."/>
            <person name="Shimizu K.K."/>
        </authorList>
    </citation>
    <scope>NUCLEOTIDE SEQUENCE</scope>
</reference>
<evidence type="ECO:0000313" key="11">
    <source>
        <dbReference type="EMBL" id="GJN18519.1"/>
    </source>
</evidence>
<gene>
    <name evidence="11" type="primary">gb05689</name>
    <name evidence="11" type="ORF">PR202_gb05689</name>
</gene>
<keyword evidence="4 10" id="KW-0732">Signal</keyword>
<sequence>MTAHSTLLPFLFLALLLSPQLLASAAFVSRGLSADDEAHIRRRQLLQYGNGGGSSNEVDPSYTFPNPRLRDAYIALQAWKRAILSDPYNVTGSWWGPDVCSYHGVFCAPSPSDPYLTVVASIDLNHADLAGHLPDELGLLGPDLAVLHLNSNRFCGLVPRSLAHLHLLHELDLSNNRLVGGFPHAVLEMPALRYLDLRYNEFEGPVPSELFDRQLDAIFLNSNRGRPSSASSSRAITPSTATLSDARSSCYPRRSPPPPSPPPPSPSPPPLAATTISSATFAISSTAIASATVSSTTFAVSPATFTSPTVSSTSVPITSSSFSTTTFPTSAILHPHHRRLRSTITRRRHLTTRCHQRTGTSRRRLRPTRSHRRHHPTRSHLRTRYLSPPPPAYQESPPPPSYEVSPEDRYLSPPPPPRTLYKLPVWNYASPPPPATLQEP</sequence>
<evidence type="ECO:0000256" key="7">
    <source>
        <dbReference type="ARBA" id="ARBA00023278"/>
    </source>
</evidence>
<evidence type="ECO:0000256" key="8">
    <source>
        <dbReference type="ARBA" id="ARBA00041871"/>
    </source>
</evidence>
<proteinExistence type="predicted"/>
<feature type="signal peptide" evidence="10">
    <location>
        <begin position="1"/>
        <end position="25"/>
    </location>
</feature>
<dbReference type="PANTHER" id="PTHR32093:SF107">
    <property type="entry name" value="OS01G0594300 PROTEIN"/>
    <property type="match status" value="1"/>
</dbReference>
<evidence type="ECO:0000256" key="2">
    <source>
        <dbReference type="ARBA" id="ARBA00022512"/>
    </source>
</evidence>
<protein>
    <recommendedName>
        <fullName evidence="8">Cell wall hydroxyproline-rich glycoprotein</fullName>
    </recommendedName>
</protein>
<dbReference type="Pfam" id="PF13855">
    <property type="entry name" value="LRR_8"/>
    <property type="match status" value="1"/>
</dbReference>
<keyword evidence="5" id="KW-0677">Repeat</keyword>
<keyword evidence="12" id="KW-1185">Reference proteome</keyword>
<evidence type="ECO:0000256" key="9">
    <source>
        <dbReference type="SAM" id="MobiDB-lite"/>
    </source>
</evidence>
<keyword evidence="6" id="KW-0325">Glycoprotein</keyword>
<feature type="region of interest" description="Disordered" evidence="9">
    <location>
        <begin position="303"/>
        <end position="416"/>
    </location>
</feature>
<name>A0AAV5E602_ELECO</name>